<evidence type="ECO:0000256" key="6">
    <source>
        <dbReference type="ARBA" id="ARBA00022771"/>
    </source>
</evidence>
<evidence type="ECO:0000259" key="16">
    <source>
        <dbReference type="PROSITE" id="PS50178"/>
    </source>
</evidence>
<dbReference type="GO" id="GO:0006887">
    <property type="term" value="P:exocytosis"/>
    <property type="evidence" value="ECO:0007669"/>
    <property type="project" value="UniProtKB-KW"/>
</dbReference>
<gene>
    <name evidence="18 19" type="primary">Rims2</name>
    <name evidence="18" type="ORF">rCG_59729</name>
</gene>
<evidence type="ECO:0000256" key="4">
    <source>
        <dbReference type="ARBA" id="ARBA00022723"/>
    </source>
</evidence>
<dbReference type="SUPFAM" id="SSF49562">
    <property type="entry name" value="C2 domain (Calcium/lipid-binding domain, CaLB)"/>
    <property type="match status" value="2"/>
</dbReference>
<keyword evidence="8" id="KW-0221">Differentiation</keyword>
<dbReference type="FunFam" id="3.30.40.10:FF:000044">
    <property type="entry name" value="Regulating synaptic membrane exocytosis protein 2"/>
    <property type="match status" value="1"/>
</dbReference>
<dbReference type="GO" id="GO:0006836">
    <property type="term" value="P:neurotransmitter transport"/>
    <property type="evidence" value="ECO:0007669"/>
    <property type="project" value="UniProtKB-KW"/>
</dbReference>
<feature type="region of interest" description="Disordered" evidence="13">
    <location>
        <begin position="154"/>
        <end position="620"/>
    </location>
</feature>
<organism evidence="18">
    <name type="scientific">Rattus norvegicus</name>
    <name type="common">Rat</name>
    <dbReference type="NCBI Taxonomy" id="10116"/>
    <lineage>
        <taxon>Eukaryota</taxon>
        <taxon>Metazoa</taxon>
        <taxon>Chordata</taxon>
        <taxon>Craniata</taxon>
        <taxon>Vertebrata</taxon>
        <taxon>Euteleostomi</taxon>
        <taxon>Mammalia</taxon>
        <taxon>Eutheria</taxon>
        <taxon>Euarchontoglires</taxon>
        <taxon>Glires</taxon>
        <taxon>Rodentia</taxon>
        <taxon>Myomorpha</taxon>
        <taxon>Muroidea</taxon>
        <taxon>Muridae</taxon>
        <taxon>Murinae</taxon>
        <taxon>Rattus</taxon>
    </lineage>
</organism>
<dbReference type="Pfam" id="PF00168">
    <property type="entry name" value="C2"/>
    <property type="match status" value="2"/>
</dbReference>
<keyword evidence="3" id="KW-0597">Phosphoprotein</keyword>
<dbReference type="GO" id="GO:0098831">
    <property type="term" value="C:presynaptic active zone cytoplasmic component"/>
    <property type="evidence" value="ECO:0007669"/>
    <property type="project" value="UniProtKB-ARBA"/>
</dbReference>
<dbReference type="GO" id="GO:0008270">
    <property type="term" value="F:zinc ion binding"/>
    <property type="evidence" value="ECO:0007669"/>
    <property type="project" value="UniProtKB-KW"/>
</dbReference>
<evidence type="ECO:0000256" key="13">
    <source>
        <dbReference type="SAM" id="MobiDB-lite"/>
    </source>
</evidence>
<dbReference type="CDD" id="cd04028">
    <property type="entry name" value="C2B_RIM1alpha"/>
    <property type="match status" value="1"/>
</dbReference>
<feature type="region of interest" description="Disordered" evidence="13">
    <location>
        <begin position="730"/>
        <end position="762"/>
    </location>
</feature>
<evidence type="ECO:0000256" key="12">
    <source>
        <dbReference type="PROSITE-ProRule" id="PRU00091"/>
    </source>
</evidence>
<dbReference type="SUPFAM" id="SSF57903">
    <property type="entry name" value="FYVE/PHD zinc finger"/>
    <property type="match status" value="1"/>
</dbReference>
<keyword evidence="6 12" id="KW-0863">Zinc-finger</keyword>
<evidence type="ECO:0000256" key="2">
    <source>
        <dbReference type="ARBA" id="ARBA00022483"/>
    </source>
</evidence>
<accession>A6HR79</accession>
<dbReference type="InterPro" id="IPR010911">
    <property type="entry name" value="Rab_BD"/>
</dbReference>
<dbReference type="PROSITE" id="PS50004">
    <property type="entry name" value="C2"/>
    <property type="match status" value="2"/>
</dbReference>
<feature type="compositionally biased region" description="Polar residues" evidence="13">
    <location>
        <begin position="479"/>
        <end position="490"/>
    </location>
</feature>
<dbReference type="InterPro" id="IPR001478">
    <property type="entry name" value="PDZ"/>
</dbReference>
<dbReference type="InterPro" id="IPR000008">
    <property type="entry name" value="C2_dom"/>
</dbReference>
<dbReference type="InterPro" id="IPR039032">
    <property type="entry name" value="Rim-like"/>
</dbReference>
<keyword evidence="7" id="KW-0532">Neurotransmitter transport</keyword>
<feature type="compositionally biased region" description="Basic and acidic residues" evidence="13">
    <location>
        <begin position="351"/>
        <end position="370"/>
    </location>
</feature>
<dbReference type="Gene3D" id="3.30.40.10">
    <property type="entry name" value="Zinc/RING finger domain, C3HC4 (zinc finger)"/>
    <property type="match status" value="1"/>
</dbReference>
<feature type="domain" description="FYVE-type" evidence="16">
    <location>
        <begin position="86"/>
        <end position="142"/>
    </location>
</feature>
<feature type="region of interest" description="Disordered" evidence="13">
    <location>
        <begin position="1"/>
        <end position="35"/>
    </location>
</feature>
<feature type="domain" description="RabBD" evidence="17">
    <location>
        <begin position="26"/>
        <end position="154"/>
    </location>
</feature>
<dbReference type="Pfam" id="PF22601">
    <property type="entry name" value="RIM2a_ZnF"/>
    <property type="match status" value="1"/>
</dbReference>
<evidence type="ECO:0000256" key="10">
    <source>
        <dbReference type="ARBA" id="ARBA00023018"/>
    </source>
</evidence>
<name>A6HR79_RAT</name>
<comment type="subcellular location">
    <subcellularLocation>
        <location evidence="11">Presynaptic cell membrane</location>
        <topology evidence="11">Peripheral membrane protein</topology>
    </subcellularLocation>
</comment>
<dbReference type="SMART" id="SM00239">
    <property type="entry name" value="C2"/>
    <property type="match status" value="2"/>
</dbReference>
<dbReference type="SUPFAM" id="SSF50156">
    <property type="entry name" value="PDZ domain-like"/>
    <property type="match status" value="1"/>
</dbReference>
<reference evidence="18" key="2">
    <citation type="submission" date="2005-09" db="EMBL/GenBank/DDBJ databases">
        <authorList>
            <person name="Mural R.J."/>
            <person name="Li P.W."/>
            <person name="Adams M.D."/>
            <person name="Amanatides P.G."/>
            <person name="Baden-Tillson H."/>
            <person name="Barnstead M."/>
            <person name="Chin S.H."/>
            <person name="Dew I."/>
            <person name="Evans C.A."/>
            <person name="Ferriera S."/>
            <person name="Flanigan M."/>
            <person name="Fosler C."/>
            <person name="Glodek A."/>
            <person name="Gu Z."/>
            <person name="Holt R.A."/>
            <person name="Jennings D."/>
            <person name="Kraft C.L."/>
            <person name="Lu F."/>
            <person name="Nguyen T."/>
            <person name="Nusskern D.R."/>
            <person name="Pfannkoch C.M."/>
            <person name="Sitter C."/>
            <person name="Sutton G.G."/>
            <person name="Venter J.C."/>
            <person name="Wang Z."/>
            <person name="Woodage T."/>
            <person name="Zheng X.H."/>
            <person name="Zhong F."/>
        </authorList>
    </citation>
    <scope>NUCLEOTIDE SEQUENCE</scope>
    <source>
        <strain evidence="18">BN</strain>
    </source>
</reference>
<feature type="domain" description="PDZ" evidence="15">
    <location>
        <begin position="637"/>
        <end position="723"/>
    </location>
</feature>
<feature type="compositionally biased region" description="Basic and acidic residues" evidence="13">
    <location>
        <begin position="1027"/>
        <end position="1045"/>
    </location>
</feature>
<protein>
    <submittedName>
        <fullName evidence="18">Regulating synaptic membrane exocytosis 2, isoform CRA_i</fullName>
    </submittedName>
</protein>
<feature type="compositionally biased region" description="Polar residues" evidence="13">
    <location>
        <begin position="154"/>
        <end position="163"/>
    </location>
</feature>
<keyword evidence="10" id="KW-0770">Synapse</keyword>
<feature type="compositionally biased region" description="Polar residues" evidence="13">
    <location>
        <begin position="259"/>
        <end position="268"/>
    </location>
</feature>
<dbReference type="FunFam" id="2.60.40.150:FF:000001">
    <property type="entry name" value="Regulating synaptic membrane exocytosis 3, isoform CRA_a"/>
    <property type="match status" value="1"/>
</dbReference>
<dbReference type="FunFam" id="2.30.42.10:FF:000003">
    <property type="entry name" value="Regulating synaptic membrane exocytosis protein 1, putative"/>
    <property type="match status" value="1"/>
</dbReference>
<feature type="compositionally biased region" description="Basic and acidic residues" evidence="13">
    <location>
        <begin position="1056"/>
        <end position="1102"/>
    </location>
</feature>
<dbReference type="Gene3D" id="2.60.40.150">
    <property type="entry name" value="C2 domain"/>
    <property type="match status" value="2"/>
</dbReference>
<feature type="compositionally biased region" description="Basic and acidic residues" evidence="13">
    <location>
        <begin position="444"/>
        <end position="461"/>
    </location>
</feature>
<feature type="region of interest" description="Disordered" evidence="13">
    <location>
        <begin position="908"/>
        <end position="944"/>
    </location>
</feature>
<evidence type="ECO:0000256" key="5">
    <source>
        <dbReference type="ARBA" id="ARBA00022737"/>
    </source>
</evidence>
<evidence type="ECO:0000256" key="3">
    <source>
        <dbReference type="ARBA" id="ARBA00022553"/>
    </source>
</evidence>
<keyword evidence="5" id="KW-0677">Repeat</keyword>
<dbReference type="EMBL" id="CH473950">
    <property type="protein sequence ID" value="EDM16349.1"/>
    <property type="molecule type" value="Genomic_DNA"/>
</dbReference>
<dbReference type="InterPro" id="IPR017455">
    <property type="entry name" value="Znf_FYVE-rel"/>
</dbReference>
<feature type="domain" description="C2" evidence="14">
    <location>
        <begin position="1245"/>
        <end position="1363"/>
    </location>
</feature>
<proteinExistence type="predicted"/>
<feature type="compositionally biased region" description="Pro residues" evidence="13">
    <location>
        <begin position="10"/>
        <end position="25"/>
    </location>
</feature>
<feature type="compositionally biased region" description="Acidic residues" evidence="13">
    <location>
        <begin position="527"/>
        <end position="537"/>
    </location>
</feature>
<evidence type="ECO:0000256" key="11">
    <source>
        <dbReference type="ARBA" id="ARBA00060476"/>
    </source>
</evidence>
<feature type="compositionally biased region" description="Basic and acidic residues" evidence="13">
    <location>
        <begin position="379"/>
        <end position="403"/>
    </location>
</feature>
<feature type="compositionally biased region" description="Basic residues" evidence="13">
    <location>
        <begin position="497"/>
        <end position="506"/>
    </location>
</feature>
<dbReference type="FunFam" id="2.60.40.150:FF:000003">
    <property type="entry name" value="Regulating synaptic membrane exocytosis protein 2"/>
    <property type="match status" value="1"/>
</dbReference>
<dbReference type="InterPro" id="IPR054386">
    <property type="entry name" value="RIM_Znf"/>
</dbReference>
<dbReference type="CDD" id="cd06714">
    <property type="entry name" value="PDZ_RIM-like"/>
    <property type="match status" value="1"/>
</dbReference>
<feature type="compositionally biased region" description="Polar residues" evidence="13">
    <location>
        <begin position="418"/>
        <end position="432"/>
    </location>
</feature>
<evidence type="ECO:0000259" key="14">
    <source>
        <dbReference type="PROSITE" id="PS50004"/>
    </source>
</evidence>
<evidence type="ECO:0000256" key="8">
    <source>
        <dbReference type="ARBA" id="ARBA00022782"/>
    </source>
</evidence>
<feature type="compositionally biased region" description="Basic and acidic residues" evidence="13">
    <location>
        <begin position="317"/>
        <end position="335"/>
    </location>
</feature>
<keyword evidence="1" id="KW-0813">Transport</keyword>
<dbReference type="GO" id="GO:0031267">
    <property type="term" value="F:small GTPase binding"/>
    <property type="evidence" value="ECO:0007669"/>
    <property type="project" value="InterPro"/>
</dbReference>
<evidence type="ECO:0000256" key="1">
    <source>
        <dbReference type="ARBA" id="ARBA00022448"/>
    </source>
</evidence>
<feature type="compositionally biased region" description="Low complexity" evidence="13">
    <location>
        <begin position="1123"/>
        <end position="1145"/>
    </location>
</feature>
<dbReference type="SMART" id="SM00228">
    <property type="entry name" value="PDZ"/>
    <property type="match status" value="1"/>
</dbReference>
<sequence length="1399" mass="159075">MSAPLGPRGRPAPTPAASQPPPQPEMPDLSHLTEEERKIIQAVMDRQKKEEEKEQSVLKKLHQQFEMYKEQVKKMGEESQQQQEQKGDAPTCGICHKTKFADGCGHNCSYCQTKFCARCGGRVSLRSNKVMWVCNLCRKQQEILTKSGAWFYNSGSNTPQQPDQKALRGLRSEEAPQEKKAKLHEQTQFQGPPGDSSVPAVERGRAHGLTRQDSIKNGSGMKHQIASDMPSDRKRSPSVSRDQNRRYDQSEEREEYSQYVPSDSTMPRSPSDYADRRSQREPQFYEEPDHLNYRDSNRRGHRHSKEYIVDDEDVESRDEYERQRREEEYQARYRSDPNLARYPVKPQPYEEQMRIHAEVSRARHERRHSDVSLANAELEDSRISLLRMDRPSRQRSVSERRAAMENQRSYSMERTREAQGQSSYPQRTTNHSPPTPRRSPIPLDRPELRRADSLRKQHHLDPSSAVRKTKREKMETMLRNDSLSSDQSESVRPPPPRPHKSKKGGKMRQVSLSSSEEELASTPEYTSCDDVEIESESVSEKGDSQKGKRKTSEQAVWSDSNTRSERQKKVMYSGGHSLDEDLEWSEPQTKDSGVDTCSSTTLNEERSHSDEHPVTWQPSKDGDRLIGRILLNKRLKDGSVPRDSGAMLGLKVVGGKMTESGRLCAFITKVKKGSLADTVGHLRPGDEVLEWNGRLLQGATFEEVYNIILESKPEPQVELVVSRPIGDMPRIPDSTHAQLESSSSSFESQKMDRPSISVTSPMSPGMLRDVPQFLSGQLSIKLWFDKVGHQLIVTILGAKDLPSREDGRPRNPYVKIYFLPDRSDKNKRRTKTVKKTLEPKWNQTFIYSPVHRREFRERMLEITLWDQARVREEESEFLGEILIELETALLDDEPHWYKLQTHDVSSLPLPHPSPYMPRRQLHGESPTRRLQRSKRISDSEVSDYDCEDGVGVVSDYRHDGRDLQSSTLSVPEQVMSSNHCSPSGSPHRVDVIGRTRSWSPSVPPPQRNVEQGLRGTRATGHYNTISRMDRHRVMDDHYSSERDSHFLTLPRSRHRQTSEHHHRDGRDCEAADRQPYHRSRSTEQRPLLERTTTRSRSSERADTNLMRSMPSLMTGRSAPPSPALSRSHPRTGSVQTSPSSTPVTGRRGRQLPQLPPKGTLERRGGKKLRSTVQRSTETGLAVEMRNWMTRQASRESTDGSMNSYSSEGNLIFPGVRLASDSQFSDFLDGLGPAQLVGRQTLATPAMGDIQVGMMDKKGQLEVEIIRARGLVVKPGSKTLPAPYVKVYLLDNGVCIAKKKTKVARKTLEPLYQQLLSFEESPQGKVLQIIVWGDYGRMDHKSFMGVAQILLDELELSNMVIGWFKLFPPSSLVDPTLAPLTRRASQSSLESSTGPSYSRS</sequence>
<evidence type="ECO:0000256" key="7">
    <source>
        <dbReference type="ARBA" id="ARBA00022775"/>
    </source>
</evidence>
<evidence type="ECO:0000259" key="17">
    <source>
        <dbReference type="PROSITE" id="PS50916"/>
    </source>
</evidence>
<feature type="region of interest" description="Disordered" evidence="13">
    <location>
        <begin position="966"/>
        <end position="1202"/>
    </location>
</feature>
<dbReference type="PROSITE" id="PS50916">
    <property type="entry name" value="RABBD"/>
    <property type="match status" value="1"/>
</dbReference>
<evidence type="ECO:0000259" key="15">
    <source>
        <dbReference type="PROSITE" id="PS50106"/>
    </source>
</evidence>
<dbReference type="GO" id="GO:0042734">
    <property type="term" value="C:presynaptic membrane"/>
    <property type="evidence" value="ECO:0007669"/>
    <property type="project" value="UniProtKB-SubCell"/>
</dbReference>
<evidence type="ECO:0000256" key="9">
    <source>
        <dbReference type="ARBA" id="ARBA00022833"/>
    </source>
</evidence>
<feature type="compositionally biased region" description="Basic and acidic residues" evidence="13">
    <location>
        <begin position="287"/>
        <end position="298"/>
    </location>
</feature>
<dbReference type="GO" id="GO:0030154">
    <property type="term" value="P:cell differentiation"/>
    <property type="evidence" value="ECO:0007669"/>
    <property type="project" value="UniProtKB-KW"/>
</dbReference>
<dbReference type="PANTHER" id="PTHR12157:SF15">
    <property type="entry name" value="REGULATING SYNAPTIC MEMBRANE EXOCYTOSIS PROTEIN 2"/>
    <property type="match status" value="1"/>
</dbReference>
<dbReference type="Proteomes" id="UP000234681">
    <property type="component" value="Chromosome 7"/>
</dbReference>
<dbReference type="PROSITE" id="PS50106">
    <property type="entry name" value="PDZ"/>
    <property type="match status" value="1"/>
</dbReference>
<dbReference type="InterPro" id="IPR035892">
    <property type="entry name" value="C2_domain_sf"/>
</dbReference>
<dbReference type="GO" id="GO:0006886">
    <property type="term" value="P:intracellular protein transport"/>
    <property type="evidence" value="ECO:0007669"/>
    <property type="project" value="InterPro"/>
</dbReference>
<keyword evidence="2" id="KW-0268">Exocytosis</keyword>
<dbReference type="InterPro" id="IPR013083">
    <property type="entry name" value="Znf_RING/FYVE/PHD"/>
</dbReference>
<dbReference type="InterPro" id="IPR036034">
    <property type="entry name" value="PDZ_sf"/>
</dbReference>
<evidence type="ECO:0000313" key="18">
    <source>
        <dbReference type="EMBL" id="EDM16349.1"/>
    </source>
</evidence>
<dbReference type="PROSITE" id="PS50178">
    <property type="entry name" value="ZF_FYVE"/>
    <property type="match status" value="1"/>
</dbReference>
<keyword evidence="9" id="KW-0862">Zinc</keyword>
<dbReference type="RGD" id="620001">
    <property type="gene designation" value="Rims2"/>
</dbReference>
<reference evidence="18" key="1">
    <citation type="journal article" date="2005" name="Genome Res.">
        <title>Gene and alternative splicing annotation with AIR.</title>
        <authorList>
            <person name="Florea L."/>
            <person name="Di Francesco V."/>
            <person name="Miller J."/>
            <person name="Turner R."/>
            <person name="Yao A."/>
            <person name="Harris M."/>
            <person name="Walenz B."/>
            <person name="Mobarry C."/>
            <person name="Merkulov G.V."/>
            <person name="Charlab R."/>
            <person name="Dew I."/>
            <person name="Deng Z."/>
            <person name="Istrail S."/>
            <person name="Li P."/>
            <person name="Sutton G."/>
        </authorList>
    </citation>
    <scope>NUCLEOTIDE SEQUENCE</scope>
    <source>
        <strain evidence="18">BN</strain>
    </source>
</reference>
<dbReference type="PANTHER" id="PTHR12157">
    <property type="entry name" value="REGULATING SYNAPTIC MEMBRANE EXOCYTOSIS PROTEIN"/>
    <property type="match status" value="1"/>
</dbReference>
<feature type="compositionally biased region" description="Polar residues" evidence="13">
    <location>
        <begin position="966"/>
        <end position="984"/>
    </location>
</feature>
<keyword evidence="4" id="KW-0479">Metal-binding</keyword>
<dbReference type="CDD" id="cd04031">
    <property type="entry name" value="C2A_RIM1alpha"/>
    <property type="match status" value="1"/>
</dbReference>
<evidence type="ECO:0000313" key="19">
    <source>
        <dbReference type="RGD" id="620001"/>
    </source>
</evidence>
<feature type="compositionally biased region" description="Basic and acidic residues" evidence="13">
    <location>
        <begin position="538"/>
        <end position="552"/>
    </location>
</feature>
<feature type="domain" description="C2" evidence="14">
    <location>
        <begin position="774"/>
        <end position="897"/>
    </location>
</feature>
<feature type="compositionally biased region" description="Basic and acidic residues" evidence="13">
    <location>
        <begin position="603"/>
        <end position="613"/>
    </location>
</feature>
<dbReference type="InterPro" id="IPR011011">
    <property type="entry name" value="Znf_FYVE_PHD"/>
</dbReference>
<feature type="compositionally biased region" description="Basic and acidic residues" evidence="13">
    <location>
        <begin position="170"/>
        <end position="185"/>
    </location>
</feature>
<dbReference type="Pfam" id="PF00595">
    <property type="entry name" value="PDZ"/>
    <property type="match status" value="1"/>
</dbReference>
<dbReference type="Gene3D" id="2.30.42.10">
    <property type="match status" value="1"/>
</dbReference>